<comment type="caution">
    <text evidence="1">The sequence shown here is derived from an EMBL/GenBank/DDBJ whole genome shotgun (WGS) entry which is preliminary data.</text>
</comment>
<organism evidence="1 2">
    <name type="scientific">Paraliobacillus ryukyuensis</name>
    <dbReference type="NCBI Taxonomy" id="200904"/>
    <lineage>
        <taxon>Bacteria</taxon>
        <taxon>Bacillati</taxon>
        <taxon>Bacillota</taxon>
        <taxon>Bacilli</taxon>
        <taxon>Bacillales</taxon>
        <taxon>Bacillaceae</taxon>
        <taxon>Paraliobacillus</taxon>
    </lineage>
</organism>
<accession>A0A366DTT1</accession>
<gene>
    <name evidence="1" type="ORF">DES48_1111</name>
</gene>
<name>A0A366DTT1_9BACI</name>
<reference evidence="1 2" key="1">
    <citation type="submission" date="2018-06" db="EMBL/GenBank/DDBJ databases">
        <title>Genomic Encyclopedia of Type Strains, Phase IV (KMG-IV): sequencing the most valuable type-strain genomes for metagenomic binning, comparative biology and taxonomic classification.</title>
        <authorList>
            <person name="Goeker M."/>
        </authorList>
    </citation>
    <scope>NUCLEOTIDE SEQUENCE [LARGE SCALE GENOMIC DNA]</scope>
    <source>
        <strain evidence="1 2">DSM 15140</strain>
    </source>
</reference>
<keyword evidence="2" id="KW-1185">Reference proteome</keyword>
<dbReference type="Proteomes" id="UP000252254">
    <property type="component" value="Unassembled WGS sequence"/>
</dbReference>
<protein>
    <submittedName>
        <fullName evidence="1">Uncharacterized protein</fullName>
    </submittedName>
</protein>
<dbReference type="EMBL" id="QNRI01000011">
    <property type="protein sequence ID" value="RBO93493.1"/>
    <property type="molecule type" value="Genomic_DNA"/>
</dbReference>
<evidence type="ECO:0000313" key="2">
    <source>
        <dbReference type="Proteomes" id="UP000252254"/>
    </source>
</evidence>
<dbReference type="AlphaFoldDB" id="A0A366DTT1"/>
<proteinExistence type="predicted"/>
<evidence type="ECO:0000313" key="1">
    <source>
        <dbReference type="EMBL" id="RBO93493.1"/>
    </source>
</evidence>
<sequence length="50" mass="5997">METRENREKTRDEHEKDPEIGNVCFHEIGVLIRNVYFGSVVYILIRQFTN</sequence>